<evidence type="ECO:0000313" key="3">
    <source>
        <dbReference type="Proteomes" id="UP000005101"/>
    </source>
</evidence>
<protein>
    <submittedName>
        <fullName evidence="2">Uncharacterized protein</fullName>
    </submittedName>
</protein>
<evidence type="ECO:0000313" key="2">
    <source>
        <dbReference type="EMBL" id="EFR53737.1"/>
    </source>
</evidence>
<organism evidence="2 3">
    <name type="scientific">Bacteroides fragilis 3_1_12</name>
    <dbReference type="NCBI Taxonomy" id="457424"/>
    <lineage>
        <taxon>Bacteria</taxon>
        <taxon>Pseudomonadati</taxon>
        <taxon>Bacteroidota</taxon>
        <taxon>Bacteroidia</taxon>
        <taxon>Bacteroidales</taxon>
        <taxon>Bacteroidaceae</taxon>
        <taxon>Bacteroides</taxon>
    </lineage>
</organism>
<keyword evidence="3" id="KW-1185">Reference proteome</keyword>
<dbReference type="Proteomes" id="UP000005101">
    <property type="component" value="Unassembled WGS sequence"/>
</dbReference>
<feature type="region of interest" description="Disordered" evidence="1">
    <location>
        <begin position="1"/>
        <end position="20"/>
    </location>
</feature>
<gene>
    <name evidence="2" type="ORF">BFAG_02432</name>
</gene>
<proteinExistence type="predicted"/>
<sequence length="35" mass="3994">MVDLPSYDSEDKGEEEIALNSENADNIMNFINNMM</sequence>
<name>A0ABN0BLE0_BACFG</name>
<reference evidence="2 3" key="1">
    <citation type="submission" date="2008-12" db="EMBL/GenBank/DDBJ databases">
        <title>Annotation of Bacteroides fragilis strain 3_1_12.</title>
        <authorList>
            <consortium name="The Broad Institute Genome Sequencing Platform"/>
            <person name="Ward D."/>
            <person name="Young S.K."/>
            <person name="Kodira C.D."/>
            <person name="Zeng Q."/>
            <person name="Koehrsen M."/>
            <person name="Alvarado L."/>
            <person name="Berlin A."/>
            <person name="Borenstein D."/>
            <person name="Chen Z."/>
            <person name="Engels R."/>
            <person name="Freedman E."/>
            <person name="Gellesch M."/>
            <person name="Goldberg J."/>
            <person name="Griggs A."/>
            <person name="Gujja S."/>
            <person name="Heiman D."/>
            <person name="Hepburn T."/>
            <person name="Howarth C."/>
            <person name="Jen D."/>
            <person name="Larson L."/>
            <person name="Lewis B."/>
            <person name="Mehta T."/>
            <person name="Park D."/>
            <person name="Pearson M."/>
            <person name="Roberts A."/>
            <person name="Saif S."/>
            <person name="Shea T."/>
            <person name="Shenoy N."/>
            <person name="Sisk P."/>
            <person name="Stolte C."/>
            <person name="Sykes S."/>
            <person name="Walk T."/>
            <person name="White J."/>
            <person name="Yandava C."/>
            <person name="Allen-Vercoe E."/>
            <person name="Strauss J."/>
            <person name="Ambrose C."/>
            <person name="Lander E."/>
            <person name="Nusbaum C."/>
            <person name="Galagan J."/>
            <person name="Birren B."/>
        </authorList>
    </citation>
    <scope>NUCLEOTIDE SEQUENCE [LARGE SCALE GENOMIC DNA]</scope>
    <source>
        <strain evidence="2 3">3_1_12</strain>
    </source>
</reference>
<dbReference type="EMBL" id="EQ973214">
    <property type="protein sequence ID" value="EFR53737.1"/>
    <property type="molecule type" value="Genomic_DNA"/>
</dbReference>
<evidence type="ECO:0000256" key="1">
    <source>
        <dbReference type="SAM" id="MobiDB-lite"/>
    </source>
</evidence>
<accession>A0ABN0BLE0</accession>